<reference evidence="1 2" key="1">
    <citation type="submission" date="2018-03" db="EMBL/GenBank/DDBJ databases">
        <title>Arenimonas caeni sp. nov., isolated from activated sludge.</title>
        <authorList>
            <person name="Liu H."/>
        </authorList>
    </citation>
    <scope>NUCLEOTIDE SEQUENCE [LARGE SCALE GENOMIC DNA]</scope>
    <source>
        <strain evidence="2">z29</strain>
    </source>
</reference>
<evidence type="ECO:0000313" key="1">
    <source>
        <dbReference type="EMBL" id="PRH81605.1"/>
    </source>
</evidence>
<comment type="caution">
    <text evidence="1">The sequence shown here is derived from an EMBL/GenBank/DDBJ whole genome shotgun (WGS) entry which is preliminary data.</text>
</comment>
<name>A0A2P6M6M2_9GAMM</name>
<dbReference type="AlphaFoldDB" id="A0A2P6M6M2"/>
<protein>
    <recommendedName>
        <fullName evidence="3">Dicarboxylate transport domain-containing protein</fullName>
    </recommendedName>
</protein>
<dbReference type="EMBL" id="PVLF01000020">
    <property type="protein sequence ID" value="PRH81605.1"/>
    <property type="molecule type" value="Genomic_DNA"/>
</dbReference>
<gene>
    <name evidence="1" type="ORF">C6N40_11595</name>
</gene>
<proteinExistence type="predicted"/>
<dbReference type="Proteomes" id="UP000241736">
    <property type="component" value="Unassembled WGS sequence"/>
</dbReference>
<dbReference type="OrthoDB" id="6191549at2"/>
<accession>A0A2P6M6M2</accession>
<sequence length="678" mass="71613">MLASMRRVSGPGKFLCGVLLMLAALPLQARVLRMEVDALRSGAANLQGVDVRLDWRDGASTGELSLDARRLDVPALGQVHQGLRWRCPLSRDDAGRWRCEGQVRSDAGAGRLQVALSGEAIDAMFASAGASLDYGWQAGAPDRHRVDLRAVPVAWLEAFLASLWEAGQWGSGRLDGRVDLQLPADAPLRAQADLVLADVGVDTPDGWLAAAGMHGRLRLAYAQPGGQTAVDLHYSARGGEFLVGSLYVPLPDAPVELALALRGGDDGWRVPAFSWKDGRVLEAAGSARLDTAGTLADLDLSLSLGELATARDRYLSGYLAPAGFADLVLAGEARARLVLAGGELDSLSLGLERLTAIDPRQRFTLAGLHGDLRWTAGTEPVAGALAWDSAALFGIGLGHANMPFRSAGGQLLLVSPVSVAALEGHIRLDQLRWQPPGGGNGARFQLGATLEALDLGSLSQRLGWPPFTGTLGGRIPSARYEGNVLTLDGGLAMQAFGGTVSLSELVMERPFGVAPTLSAAVAIDDVDMEPMTAAFGFGSITGRMDGRIAGLRMVDWSPVAFDAWLGSDESWKGRRRISQRAVEDISKVGGGGGLMGGLQAQALRLFDDFRYARLGLGCRLRDNVCVMSGVGSAGDGYTIVEGAGLPRIQVVGFRRRVDWPTLVARLKAATEGQNPVIE</sequence>
<keyword evidence="2" id="KW-1185">Reference proteome</keyword>
<organism evidence="1 2">
    <name type="scientific">Arenimonas caeni</name>
    <dbReference type="NCBI Taxonomy" id="2058085"/>
    <lineage>
        <taxon>Bacteria</taxon>
        <taxon>Pseudomonadati</taxon>
        <taxon>Pseudomonadota</taxon>
        <taxon>Gammaproteobacteria</taxon>
        <taxon>Lysobacterales</taxon>
        <taxon>Lysobacteraceae</taxon>
        <taxon>Arenimonas</taxon>
    </lineage>
</organism>
<evidence type="ECO:0008006" key="3">
    <source>
        <dbReference type="Google" id="ProtNLM"/>
    </source>
</evidence>
<evidence type="ECO:0000313" key="2">
    <source>
        <dbReference type="Proteomes" id="UP000241736"/>
    </source>
</evidence>